<keyword evidence="3" id="KW-1185">Reference proteome</keyword>
<dbReference type="EMBL" id="CM003605">
    <property type="protein sequence ID" value="KYP72023.1"/>
    <property type="molecule type" value="Genomic_DNA"/>
</dbReference>
<organism evidence="2 3">
    <name type="scientific">Cajanus cajan</name>
    <name type="common">Pigeon pea</name>
    <name type="synonym">Cajanus indicus</name>
    <dbReference type="NCBI Taxonomy" id="3821"/>
    <lineage>
        <taxon>Eukaryota</taxon>
        <taxon>Viridiplantae</taxon>
        <taxon>Streptophyta</taxon>
        <taxon>Embryophyta</taxon>
        <taxon>Tracheophyta</taxon>
        <taxon>Spermatophyta</taxon>
        <taxon>Magnoliopsida</taxon>
        <taxon>eudicotyledons</taxon>
        <taxon>Gunneridae</taxon>
        <taxon>Pentapetalae</taxon>
        <taxon>rosids</taxon>
        <taxon>fabids</taxon>
        <taxon>Fabales</taxon>
        <taxon>Fabaceae</taxon>
        <taxon>Papilionoideae</taxon>
        <taxon>50 kb inversion clade</taxon>
        <taxon>NPAAA clade</taxon>
        <taxon>indigoferoid/millettioid clade</taxon>
        <taxon>Phaseoleae</taxon>
        <taxon>Cajanus</taxon>
    </lineage>
</organism>
<dbReference type="AlphaFoldDB" id="A0A151TY79"/>
<evidence type="ECO:0000313" key="2">
    <source>
        <dbReference type="EMBL" id="KYP72023.1"/>
    </source>
</evidence>
<name>A0A151TY79_CAJCA</name>
<dbReference type="STRING" id="3821.A0A151TY79"/>
<gene>
    <name evidence="2" type="ORF">KK1_011310</name>
</gene>
<dbReference type="Proteomes" id="UP000075243">
    <property type="component" value="Chromosome 3"/>
</dbReference>
<evidence type="ECO:0000313" key="3">
    <source>
        <dbReference type="Proteomes" id="UP000075243"/>
    </source>
</evidence>
<evidence type="ECO:0000256" key="1">
    <source>
        <dbReference type="SAM" id="MobiDB-lite"/>
    </source>
</evidence>
<reference evidence="2 3" key="1">
    <citation type="journal article" date="2012" name="Nat. Biotechnol.">
        <title>Draft genome sequence of pigeonpea (Cajanus cajan), an orphan legume crop of resource-poor farmers.</title>
        <authorList>
            <person name="Varshney R.K."/>
            <person name="Chen W."/>
            <person name="Li Y."/>
            <person name="Bharti A.K."/>
            <person name="Saxena R.K."/>
            <person name="Schlueter J.A."/>
            <person name="Donoghue M.T."/>
            <person name="Azam S."/>
            <person name="Fan G."/>
            <person name="Whaley A.M."/>
            <person name="Farmer A.D."/>
            <person name="Sheridan J."/>
            <person name="Iwata A."/>
            <person name="Tuteja R."/>
            <person name="Penmetsa R.V."/>
            <person name="Wu W."/>
            <person name="Upadhyaya H.D."/>
            <person name="Yang S.P."/>
            <person name="Shah T."/>
            <person name="Saxena K.B."/>
            <person name="Michael T."/>
            <person name="McCombie W.R."/>
            <person name="Yang B."/>
            <person name="Zhang G."/>
            <person name="Yang H."/>
            <person name="Wang J."/>
            <person name="Spillane C."/>
            <person name="Cook D.R."/>
            <person name="May G.D."/>
            <person name="Xu X."/>
            <person name="Jackson S.A."/>
        </authorList>
    </citation>
    <scope>NUCLEOTIDE SEQUENCE [LARGE SCALE GENOMIC DNA]</scope>
    <source>
        <strain evidence="3">cv. Asha</strain>
    </source>
</reference>
<sequence length="66" mass="7346">MGHVSGPTIYNCGKGPDPDVKYRRPNSGPLFKFTKREESQIPYVSLHQQNCPPAASHNYGPLYVVT</sequence>
<feature type="region of interest" description="Disordered" evidence="1">
    <location>
        <begin position="1"/>
        <end position="27"/>
    </location>
</feature>
<proteinExistence type="predicted"/>
<dbReference type="Gramene" id="C.cajan_10986.t">
    <property type="protein sequence ID" value="C.cajan_10986.t.cds1"/>
    <property type="gene ID" value="C.cajan_10986"/>
</dbReference>
<protein>
    <submittedName>
        <fullName evidence="2">Uncharacterized protein</fullName>
    </submittedName>
</protein>
<accession>A0A151TY79</accession>